<organism evidence="2 3">
    <name type="scientific">Hallella mizrahii</name>
    <dbReference type="NCBI Taxonomy" id="2606637"/>
    <lineage>
        <taxon>Bacteria</taxon>
        <taxon>Pseudomonadati</taxon>
        <taxon>Bacteroidota</taxon>
        <taxon>Bacteroidia</taxon>
        <taxon>Bacteroidales</taxon>
        <taxon>Prevotellaceae</taxon>
        <taxon>Hallella</taxon>
    </lineage>
</organism>
<dbReference type="Proteomes" id="UP000438914">
    <property type="component" value="Unassembled WGS sequence"/>
</dbReference>
<feature type="transmembrane region" description="Helical" evidence="1">
    <location>
        <begin position="52"/>
        <end position="78"/>
    </location>
</feature>
<dbReference type="PANTHER" id="PTHR34980">
    <property type="entry name" value="INNER MEMBRANE PROTEIN-RELATED-RELATED"/>
    <property type="match status" value="1"/>
</dbReference>
<evidence type="ECO:0000313" key="3">
    <source>
        <dbReference type="Proteomes" id="UP000438914"/>
    </source>
</evidence>
<evidence type="ECO:0000313" key="2">
    <source>
        <dbReference type="EMBL" id="MST83867.1"/>
    </source>
</evidence>
<comment type="caution">
    <text evidence="2">The sequence shown here is derived from an EMBL/GenBank/DDBJ whole genome shotgun (WGS) entry which is preliminary data.</text>
</comment>
<dbReference type="AlphaFoldDB" id="A0A7K0KD57"/>
<keyword evidence="1" id="KW-0472">Membrane</keyword>
<proteinExistence type="predicted"/>
<keyword evidence="1" id="KW-0812">Transmembrane</keyword>
<gene>
    <name evidence="2" type="ORF">FYJ73_04140</name>
</gene>
<name>A0A7K0KD57_9BACT</name>
<accession>A0A7K0KD57</accession>
<dbReference type="GO" id="GO:0005886">
    <property type="term" value="C:plasma membrane"/>
    <property type="evidence" value="ECO:0007669"/>
    <property type="project" value="TreeGrafter"/>
</dbReference>
<keyword evidence="1" id="KW-1133">Transmembrane helix</keyword>
<feature type="transmembrane region" description="Helical" evidence="1">
    <location>
        <begin position="25"/>
        <end position="46"/>
    </location>
</feature>
<reference evidence="2 3" key="1">
    <citation type="submission" date="2019-08" db="EMBL/GenBank/DDBJ databases">
        <title>In-depth cultivation of the pig gut microbiome towards novel bacterial diversity and tailored functional studies.</title>
        <authorList>
            <person name="Wylensek D."/>
            <person name="Hitch T.C.A."/>
            <person name="Clavel T."/>
        </authorList>
    </citation>
    <scope>NUCLEOTIDE SEQUENCE [LARGE SCALE GENOMIC DNA]</scope>
    <source>
        <strain evidence="2 3">LKV-178-WT-2A</strain>
    </source>
</reference>
<dbReference type="Pfam" id="PF05656">
    <property type="entry name" value="DUF805"/>
    <property type="match status" value="1"/>
</dbReference>
<feature type="transmembrane region" description="Helical" evidence="1">
    <location>
        <begin position="90"/>
        <end position="108"/>
    </location>
</feature>
<protein>
    <submittedName>
        <fullName evidence="2">DUF805 domain-containing protein</fullName>
    </submittedName>
</protein>
<dbReference type="InterPro" id="IPR008523">
    <property type="entry name" value="DUF805"/>
</dbReference>
<sequence length="126" mass="14473">MVSAFQKVVFHNYCNFNGRARRPEYWWFALDSFIIGIVLAAINEWAVSSGDFVAIVLTSIFYYGISLALLLPSLGVAWRRLHDIGKGGQWYWICLIPIIGFIWLIVLLCQPSEPQENRFGSELEEE</sequence>
<evidence type="ECO:0000256" key="1">
    <source>
        <dbReference type="SAM" id="Phobius"/>
    </source>
</evidence>
<dbReference type="PANTHER" id="PTHR34980:SF2">
    <property type="entry name" value="INNER MEMBRANE PROTEIN YHAH-RELATED"/>
    <property type="match status" value="1"/>
</dbReference>
<keyword evidence="3" id="KW-1185">Reference proteome</keyword>
<dbReference type="EMBL" id="VUNG01000006">
    <property type="protein sequence ID" value="MST83867.1"/>
    <property type="molecule type" value="Genomic_DNA"/>
</dbReference>